<protein>
    <submittedName>
        <fullName evidence="4">Xylitol oxidase</fullName>
    </submittedName>
</protein>
<dbReference type="InterPro" id="IPR016169">
    <property type="entry name" value="FAD-bd_PCMH_sub2"/>
</dbReference>
<dbReference type="EMBL" id="BSSQ01000011">
    <property type="protein sequence ID" value="GLX68212.1"/>
    <property type="molecule type" value="Genomic_DNA"/>
</dbReference>
<evidence type="ECO:0000256" key="1">
    <source>
        <dbReference type="ARBA" id="ARBA00022630"/>
    </source>
</evidence>
<dbReference type="Gene3D" id="1.10.45.10">
    <property type="entry name" value="Vanillyl-alcohol Oxidase, Chain A, domain 4"/>
    <property type="match status" value="1"/>
</dbReference>
<dbReference type="PIRSF" id="PIRSF000136">
    <property type="entry name" value="LGO_GLO"/>
    <property type="match status" value="1"/>
</dbReference>
<accession>A0ABQ6GGN4</accession>
<dbReference type="InterPro" id="IPR016167">
    <property type="entry name" value="FAD-bd_PCMH_sub1"/>
</dbReference>
<dbReference type="Gene3D" id="3.30.70.2530">
    <property type="match status" value="1"/>
</dbReference>
<evidence type="ECO:0000256" key="2">
    <source>
        <dbReference type="ARBA" id="ARBA00023002"/>
    </source>
</evidence>
<keyword evidence="5" id="KW-1185">Reference proteome</keyword>
<reference evidence="4 5" key="1">
    <citation type="submission" date="2023-03" db="EMBL/GenBank/DDBJ databases">
        <title>Draft genome sequence of the bacteria which degrade cell wall of Tricholomamatutake.</title>
        <authorList>
            <person name="Konishi Y."/>
            <person name="Fukuta Y."/>
            <person name="Shirasaka N."/>
        </authorList>
    </citation>
    <scope>NUCLEOTIDE SEQUENCE [LARGE SCALE GENOMIC DNA]</scope>
    <source>
        <strain evidence="5">mu1</strain>
    </source>
</reference>
<dbReference type="InterPro" id="IPR006094">
    <property type="entry name" value="Oxid_FAD_bind_N"/>
</dbReference>
<dbReference type="PROSITE" id="PS51387">
    <property type="entry name" value="FAD_PCMH"/>
    <property type="match status" value="1"/>
</dbReference>
<dbReference type="Proteomes" id="UP001157114">
    <property type="component" value="Unassembled WGS sequence"/>
</dbReference>
<name>A0ABQ6GGN4_9BACL</name>
<dbReference type="InterPro" id="IPR016171">
    <property type="entry name" value="Vanillyl_alc_oxidase_C-sub2"/>
</dbReference>
<keyword evidence="1" id="KW-0285">Flavoprotein</keyword>
<proteinExistence type="predicted"/>
<dbReference type="InterPro" id="IPR007173">
    <property type="entry name" value="ALO_C"/>
</dbReference>
<dbReference type="InterPro" id="IPR016166">
    <property type="entry name" value="FAD-bd_PCMH"/>
</dbReference>
<dbReference type="Gene3D" id="3.30.465.10">
    <property type="match status" value="1"/>
</dbReference>
<dbReference type="Gene3D" id="3.30.43.10">
    <property type="entry name" value="Uridine Diphospho-n-acetylenolpyruvylglucosamine Reductase, domain 2"/>
    <property type="match status" value="1"/>
</dbReference>
<dbReference type="PANTHER" id="PTHR43762:SF1">
    <property type="entry name" value="D-ARABINONO-1,4-LACTONE OXIDASE"/>
    <property type="match status" value="1"/>
</dbReference>
<dbReference type="Gene3D" id="3.30.70.2520">
    <property type="match status" value="1"/>
</dbReference>
<evidence type="ECO:0000313" key="4">
    <source>
        <dbReference type="EMBL" id="GLX68212.1"/>
    </source>
</evidence>
<dbReference type="InterPro" id="IPR010031">
    <property type="entry name" value="FAD_lactone_oxidase-like"/>
</dbReference>
<evidence type="ECO:0000313" key="5">
    <source>
        <dbReference type="Proteomes" id="UP001157114"/>
    </source>
</evidence>
<feature type="domain" description="FAD-binding PCMH-type" evidence="3">
    <location>
        <begin position="11"/>
        <end position="175"/>
    </location>
</feature>
<gene>
    <name evidence="4" type="primary">xyoA</name>
    <name evidence="4" type="ORF">MU1_25570</name>
</gene>
<dbReference type="InterPro" id="IPR036318">
    <property type="entry name" value="FAD-bd_PCMH-like_sf"/>
</dbReference>
<evidence type="ECO:0000259" key="3">
    <source>
        <dbReference type="PROSITE" id="PS51387"/>
    </source>
</evidence>
<comment type="caution">
    <text evidence="4">The sequence shown here is derived from an EMBL/GenBank/DDBJ whole genome shotgun (WGS) entry which is preliminary data.</text>
</comment>
<dbReference type="Pfam" id="PF04030">
    <property type="entry name" value="ALO"/>
    <property type="match status" value="1"/>
</dbReference>
<dbReference type="PANTHER" id="PTHR43762">
    <property type="entry name" value="L-GULONOLACTONE OXIDASE"/>
    <property type="match status" value="1"/>
</dbReference>
<dbReference type="SUPFAM" id="SSF56176">
    <property type="entry name" value="FAD-binding/transporter-associated domain-like"/>
    <property type="match status" value="1"/>
</dbReference>
<organism evidence="4 5">
    <name type="scientific">Paenibacillus glycanilyticus</name>
    <dbReference type="NCBI Taxonomy" id="126569"/>
    <lineage>
        <taxon>Bacteria</taxon>
        <taxon>Bacillati</taxon>
        <taxon>Bacillota</taxon>
        <taxon>Bacilli</taxon>
        <taxon>Bacillales</taxon>
        <taxon>Paenibacillaceae</taxon>
        <taxon>Paenibacillus</taxon>
    </lineage>
</organism>
<sequence>MAILRNWAGNYTFGASEYMYPENKEEVQEIVARSHKLRVFGTRHSFNGIADSNETMLSLQNMNRVLELDRDNKRVKVEGGIRYGELGEYLHREGYALHNLASLPHITIAGAIATATHGSGDRNGNLATAVYAIEIVKADGSIAEFTRENGSLNGAVVGLGGLGVVTAITLDILPLFEISQYIYENLPLSQLEHHFDAIFSSAYSVSLFTDWKDSSFNQIWQKRLSEPGKSEVAGNELFGARLAEAKRHPVPEQTAENCSEQLGIPGPWHERLPHFRMDFTPSAGEELQSEYFVAREDAYAALCAINELSEQIAPLLFVSEVRTIAADELWLSPNYKQHSVGVHFTWKPDWEGVKQVLPLIEEKLERFHARPHWAKVHTMPQERVQSLYEKLPEFRQLLLEQDPDGKFRNAYVDTYIMGEQ</sequence>
<dbReference type="Pfam" id="PF01565">
    <property type="entry name" value="FAD_binding_4"/>
    <property type="match status" value="1"/>
</dbReference>
<keyword evidence="2" id="KW-0560">Oxidoreductase</keyword>